<name>B8LRM8_PICSI</name>
<dbReference type="AlphaFoldDB" id="B8LRM8"/>
<protein>
    <submittedName>
        <fullName evidence="1">Uncharacterized protein</fullName>
    </submittedName>
</protein>
<reference evidence="1" key="1">
    <citation type="submission" date="2007-06" db="EMBL/GenBank/DDBJ databases">
        <title>Full length cDNA sequences from Sitka Spruce (Picea sitchensis).</title>
        <authorList>
            <person name="Ralph S.G."/>
            <person name="Chun H.E."/>
            <person name="Liao N."/>
            <person name="Ali J."/>
            <person name="Reid K."/>
            <person name="Kolosova N."/>
            <person name="Cooper N."/>
            <person name="Cullis C."/>
            <person name="Jancsik S."/>
            <person name="Moore R."/>
            <person name="Mayo M."/>
            <person name="Wagner S."/>
            <person name="Holt R.A."/>
            <person name="Jones S.J.M."/>
            <person name="Marra M.A."/>
            <person name="Ritland C.E."/>
            <person name="Ritland K."/>
            <person name="Bohlmann J."/>
        </authorList>
    </citation>
    <scope>NUCLEOTIDE SEQUENCE</scope>
    <source>
        <tissue evidence="1">Bark</tissue>
    </source>
</reference>
<proteinExistence type="evidence at transcript level"/>
<sequence>MKSESFRNLHKLNALMDNLGVEVEKERLKDIHTLVGKMEVFSCKESHIIGLLNIDTRCQGERSFWNEDFLQASFGLIWMIYMAL</sequence>
<organism evidence="1">
    <name type="scientific">Picea sitchensis</name>
    <name type="common">Sitka spruce</name>
    <name type="synonym">Pinus sitchensis</name>
    <dbReference type="NCBI Taxonomy" id="3332"/>
    <lineage>
        <taxon>Eukaryota</taxon>
        <taxon>Viridiplantae</taxon>
        <taxon>Streptophyta</taxon>
        <taxon>Embryophyta</taxon>
        <taxon>Tracheophyta</taxon>
        <taxon>Spermatophyta</taxon>
        <taxon>Pinopsida</taxon>
        <taxon>Pinidae</taxon>
        <taxon>Conifers I</taxon>
        <taxon>Pinales</taxon>
        <taxon>Pinaceae</taxon>
        <taxon>Picea</taxon>
    </lineage>
</organism>
<evidence type="ECO:0000313" key="1">
    <source>
        <dbReference type="EMBL" id="ABR18308.1"/>
    </source>
</evidence>
<dbReference type="EMBL" id="EF678562">
    <property type="protein sequence ID" value="ABR18308.1"/>
    <property type="molecule type" value="mRNA"/>
</dbReference>
<accession>B8LRM8</accession>